<reference evidence="3" key="1">
    <citation type="journal article" date="2017" name="Nat. Microbiol.">
        <title>Global analysis of biosynthetic gene clusters reveals vast potential of secondary metabolite production in Penicillium species.</title>
        <authorList>
            <person name="Nielsen J.C."/>
            <person name="Grijseels S."/>
            <person name="Prigent S."/>
            <person name="Ji B."/>
            <person name="Dainat J."/>
            <person name="Nielsen K.F."/>
            <person name="Frisvad J.C."/>
            <person name="Workman M."/>
            <person name="Nielsen J."/>
        </authorList>
    </citation>
    <scope>NUCLEOTIDE SEQUENCE [LARGE SCALE GENOMIC DNA]</scope>
    <source>
        <strain evidence="3">IBT 4502</strain>
    </source>
</reference>
<feature type="compositionally biased region" description="Low complexity" evidence="1">
    <location>
        <begin position="397"/>
        <end position="407"/>
    </location>
</feature>
<feature type="compositionally biased region" description="Basic residues" evidence="1">
    <location>
        <begin position="1"/>
        <end position="13"/>
    </location>
</feature>
<sequence>MAKKGGKKNKKGSKPVAAVVDNVKDVIEPDHETVDETNQTEGQTETVEQTEAPETATQPTETVAEPSKASEPAPATEAPATEIPAVAETKEVETKEAVKAEEALATENKGSVDEAVEKAQASKAGQLGELEDGAAAGTAILPETTTKEPVPSIATTGVSETLAERPKTAESTDVPAVVAPVPVAAPVETDAAHPKRPYENPIFNNEENLKPHKMPKTDEEALGASVVEDKKTIETLAGVGPASTAAFTTPEPVPVQAEEPKAAETPVVAETPKVVEEKAAETPVVAEAPKAVETPKVAEEKAAETPVVAEASKAVETPKVADEKVAETPVVAEEKKVAEAPKAVEEKVEAPKAVEDKIPVESAPKSTPAQTGAGKPTSPIAIAAANAAILSSKGDKAAPPAAATVVAKEAEPKKPEAALKRGEEPLPKAEAPKPETKAEPVKEEAGKAQPETQKTSEPLAEQVEKKKGGFMSWLKRKFK</sequence>
<feature type="region of interest" description="Disordered" evidence="1">
    <location>
        <begin position="242"/>
        <end position="274"/>
    </location>
</feature>
<dbReference type="EMBL" id="MDYM01000019">
    <property type="protein sequence ID" value="OQD61033.1"/>
    <property type="molecule type" value="Genomic_DNA"/>
</dbReference>
<feature type="region of interest" description="Disordered" evidence="1">
    <location>
        <begin position="294"/>
        <end position="377"/>
    </location>
</feature>
<accession>A0A1V6N8U8</accession>
<organism evidence="2 3">
    <name type="scientific">Penicillium polonicum</name>
    <dbReference type="NCBI Taxonomy" id="60169"/>
    <lineage>
        <taxon>Eukaryota</taxon>
        <taxon>Fungi</taxon>
        <taxon>Dikarya</taxon>
        <taxon>Ascomycota</taxon>
        <taxon>Pezizomycotina</taxon>
        <taxon>Eurotiomycetes</taxon>
        <taxon>Eurotiomycetidae</taxon>
        <taxon>Eurotiales</taxon>
        <taxon>Aspergillaceae</taxon>
        <taxon>Penicillium</taxon>
    </lineage>
</organism>
<dbReference type="STRING" id="60169.A0A1V6N8U8"/>
<dbReference type="Proteomes" id="UP000191408">
    <property type="component" value="Unassembled WGS sequence"/>
</dbReference>
<proteinExistence type="predicted"/>
<feature type="region of interest" description="Disordered" evidence="1">
    <location>
        <begin position="392"/>
        <end position="479"/>
    </location>
</feature>
<dbReference type="OrthoDB" id="4509259at2759"/>
<feature type="region of interest" description="Disordered" evidence="1">
    <location>
        <begin position="188"/>
        <end position="213"/>
    </location>
</feature>
<dbReference type="AlphaFoldDB" id="A0A1V6N8U8"/>
<name>A0A1V6N8U8_PENPO</name>
<evidence type="ECO:0000313" key="3">
    <source>
        <dbReference type="Proteomes" id="UP000191408"/>
    </source>
</evidence>
<keyword evidence="3" id="KW-1185">Reference proteome</keyword>
<feature type="compositionally biased region" description="Basic and acidic residues" evidence="1">
    <location>
        <begin position="408"/>
        <end position="446"/>
    </location>
</feature>
<comment type="caution">
    <text evidence="2">The sequence shown here is derived from an EMBL/GenBank/DDBJ whole genome shotgun (WGS) entry which is preliminary data.</text>
</comment>
<feature type="region of interest" description="Disordered" evidence="1">
    <location>
        <begin position="1"/>
        <end position="174"/>
    </location>
</feature>
<feature type="compositionally biased region" description="Basic and acidic residues" evidence="1">
    <location>
        <begin position="88"/>
        <end position="102"/>
    </location>
</feature>
<feature type="compositionally biased region" description="Basic and acidic residues" evidence="1">
    <location>
        <begin position="22"/>
        <end position="34"/>
    </location>
</feature>
<protein>
    <submittedName>
        <fullName evidence="2">Uncharacterized protein</fullName>
    </submittedName>
</protein>
<feature type="compositionally biased region" description="Low complexity" evidence="1">
    <location>
        <begin position="36"/>
        <end position="87"/>
    </location>
</feature>
<evidence type="ECO:0000313" key="2">
    <source>
        <dbReference type="EMBL" id="OQD61033.1"/>
    </source>
</evidence>
<feature type="compositionally biased region" description="Basic and acidic residues" evidence="1">
    <location>
        <begin position="319"/>
        <end position="359"/>
    </location>
</feature>
<evidence type="ECO:0000256" key="1">
    <source>
        <dbReference type="SAM" id="MobiDB-lite"/>
    </source>
</evidence>
<gene>
    <name evidence="2" type="ORF">PENPOL_c019G07239</name>
</gene>